<evidence type="ECO:0000313" key="1">
    <source>
        <dbReference type="EMBL" id="PNR48435.1"/>
    </source>
</evidence>
<evidence type="ECO:0000313" key="2">
    <source>
        <dbReference type="EnsemblPlants" id="Pp3c9_19190V3.1"/>
    </source>
</evidence>
<reference evidence="1 3" key="2">
    <citation type="journal article" date="2018" name="Plant J.">
        <title>The Physcomitrella patens chromosome-scale assembly reveals moss genome structure and evolution.</title>
        <authorList>
            <person name="Lang D."/>
            <person name="Ullrich K.K."/>
            <person name="Murat F."/>
            <person name="Fuchs J."/>
            <person name="Jenkins J."/>
            <person name="Haas F.B."/>
            <person name="Piednoel M."/>
            <person name="Gundlach H."/>
            <person name="Van Bel M."/>
            <person name="Meyberg R."/>
            <person name="Vives C."/>
            <person name="Morata J."/>
            <person name="Symeonidi A."/>
            <person name="Hiss M."/>
            <person name="Muchero W."/>
            <person name="Kamisugi Y."/>
            <person name="Saleh O."/>
            <person name="Blanc G."/>
            <person name="Decker E.L."/>
            <person name="van Gessel N."/>
            <person name="Grimwood J."/>
            <person name="Hayes R.D."/>
            <person name="Graham S.W."/>
            <person name="Gunter L.E."/>
            <person name="McDaniel S.F."/>
            <person name="Hoernstein S.N.W."/>
            <person name="Larsson A."/>
            <person name="Li F.W."/>
            <person name="Perroud P.F."/>
            <person name="Phillips J."/>
            <person name="Ranjan P."/>
            <person name="Rokshar D.S."/>
            <person name="Rothfels C.J."/>
            <person name="Schneider L."/>
            <person name="Shu S."/>
            <person name="Stevenson D.W."/>
            <person name="Thummler F."/>
            <person name="Tillich M."/>
            <person name="Villarreal Aguilar J.C."/>
            <person name="Widiez T."/>
            <person name="Wong G.K."/>
            <person name="Wymore A."/>
            <person name="Zhang Y."/>
            <person name="Zimmer A.D."/>
            <person name="Quatrano R.S."/>
            <person name="Mayer K.F.X."/>
            <person name="Goodstein D."/>
            <person name="Casacuberta J.M."/>
            <person name="Vandepoele K."/>
            <person name="Reski R."/>
            <person name="Cuming A.C."/>
            <person name="Tuskan G.A."/>
            <person name="Maumus F."/>
            <person name="Salse J."/>
            <person name="Schmutz J."/>
            <person name="Rensing S.A."/>
        </authorList>
    </citation>
    <scope>NUCLEOTIDE SEQUENCE [LARGE SCALE GENOMIC DNA]</scope>
    <source>
        <strain evidence="2 3">cv. Gransden 2004</strain>
    </source>
</reference>
<proteinExistence type="predicted"/>
<protein>
    <submittedName>
        <fullName evidence="1 2">Uncharacterized protein</fullName>
    </submittedName>
</protein>
<accession>A0A2K1K3T1</accession>
<dbReference type="Proteomes" id="UP000006727">
    <property type="component" value="Chromosome 9"/>
</dbReference>
<dbReference type="EMBL" id="ABEU02000009">
    <property type="protein sequence ID" value="PNR48435.1"/>
    <property type="molecule type" value="Genomic_DNA"/>
</dbReference>
<dbReference type="Gramene" id="Pp3c9_19190V3.1">
    <property type="protein sequence ID" value="Pp3c9_19190V3.1"/>
    <property type="gene ID" value="Pp3c9_19190"/>
</dbReference>
<organism evidence="1">
    <name type="scientific">Physcomitrium patens</name>
    <name type="common">Spreading-leaved earth moss</name>
    <name type="synonym">Physcomitrella patens</name>
    <dbReference type="NCBI Taxonomy" id="3218"/>
    <lineage>
        <taxon>Eukaryota</taxon>
        <taxon>Viridiplantae</taxon>
        <taxon>Streptophyta</taxon>
        <taxon>Embryophyta</taxon>
        <taxon>Bryophyta</taxon>
        <taxon>Bryophytina</taxon>
        <taxon>Bryopsida</taxon>
        <taxon>Funariidae</taxon>
        <taxon>Funariales</taxon>
        <taxon>Funariaceae</taxon>
        <taxon>Physcomitrium</taxon>
    </lineage>
</organism>
<dbReference type="AlphaFoldDB" id="A0A2K1K3T1"/>
<dbReference type="EnsemblPlants" id="Pp3c9_19190V3.1">
    <property type="protein sequence ID" value="Pp3c9_19190V3.1"/>
    <property type="gene ID" value="Pp3c9_19190"/>
</dbReference>
<keyword evidence="3" id="KW-1185">Reference proteome</keyword>
<dbReference type="InParanoid" id="A0A2K1K3T1"/>
<gene>
    <name evidence="1" type="ORF">PHYPA_012911</name>
</gene>
<reference evidence="1 3" key="1">
    <citation type="journal article" date="2008" name="Science">
        <title>The Physcomitrella genome reveals evolutionary insights into the conquest of land by plants.</title>
        <authorList>
            <person name="Rensing S."/>
            <person name="Lang D."/>
            <person name="Zimmer A."/>
            <person name="Terry A."/>
            <person name="Salamov A."/>
            <person name="Shapiro H."/>
            <person name="Nishiyama T."/>
            <person name="Perroud P.-F."/>
            <person name="Lindquist E."/>
            <person name="Kamisugi Y."/>
            <person name="Tanahashi T."/>
            <person name="Sakakibara K."/>
            <person name="Fujita T."/>
            <person name="Oishi K."/>
            <person name="Shin-I T."/>
            <person name="Kuroki Y."/>
            <person name="Toyoda A."/>
            <person name="Suzuki Y."/>
            <person name="Hashimoto A."/>
            <person name="Yamaguchi K."/>
            <person name="Sugano A."/>
            <person name="Kohara Y."/>
            <person name="Fujiyama A."/>
            <person name="Anterola A."/>
            <person name="Aoki S."/>
            <person name="Ashton N."/>
            <person name="Barbazuk W.B."/>
            <person name="Barker E."/>
            <person name="Bennetzen J."/>
            <person name="Bezanilla M."/>
            <person name="Blankenship R."/>
            <person name="Cho S.H."/>
            <person name="Dutcher S."/>
            <person name="Estelle M."/>
            <person name="Fawcett J.A."/>
            <person name="Gundlach H."/>
            <person name="Hanada K."/>
            <person name="Heyl A."/>
            <person name="Hicks K.A."/>
            <person name="Hugh J."/>
            <person name="Lohr M."/>
            <person name="Mayer K."/>
            <person name="Melkozernov A."/>
            <person name="Murata T."/>
            <person name="Nelson D."/>
            <person name="Pils B."/>
            <person name="Prigge M."/>
            <person name="Reiss B."/>
            <person name="Renner T."/>
            <person name="Rombauts S."/>
            <person name="Rushton P."/>
            <person name="Sanderfoot A."/>
            <person name="Schween G."/>
            <person name="Shiu S.-H."/>
            <person name="Stueber K."/>
            <person name="Theodoulou F.L."/>
            <person name="Tu H."/>
            <person name="Van de Peer Y."/>
            <person name="Verrier P.J."/>
            <person name="Waters E."/>
            <person name="Wood A."/>
            <person name="Yang L."/>
            <person name="Cove D."/>
            <person name="Cuming A."/>
            <person name="Hasebe M."/>
            <person name="Lucas S."/>
            <person name="Mishler D.B."/>
            <person name="Reski R."/>
            <person name="Grigoriev I."/>
            <person name="Quatrano R.S."/>
            <person name="Boore J.L."/>
        </authorList>
    </citation>
    <scope>NUCLEOTIDE SEQUENCE [LARGE SCALE GENOMIC DNA]</scope>
    <source>
        <strain evidence="2 3">cv. Gransden 2004</strain>
    </source>
</reference>
<name>A0A2K1K3T1_PHYPA</name>
<dbReference type="PaxDb" id="3218-PP1S89_93V6.1"/>
<evidence type="ECO:0000313" key="3">
    <source>
        <dbReference type="Proteomes" id="UP000006727"/>
    </source>
</evidence>
<reference evidence="2" key="3">
    <citation type="submission" date="2020-12" db="UniProtKB">
        <authorList>
            <consortium name="EnsemblPlants"/>
        </authorList>
    </citation>
    <scope>IDENTIFICATION</scope>
</reference>
<sequence length="84" mass="9642">MLDHATFHGSPCWLRQPAASHCESGKIKTVVYIIKLVDFGVTETVRVRFDSSPPLDVAEFLRQQQIIISYQGQKTLWFPYCLKT</sequence>